<dbReference type="RefSeq" id="WP_038286511.1">
    <property type="nucleotide sequence ID" value="NZ_BAVR01000001.1"/>
</dbReference>
<comment type="similarity">
    <text evidence="1">Belongs to the UDP-glycosyltransferase family.</text>
</comment>
<dbReference type="Proteomes" id="UP000019109">
    <property type="component" value="Unassembled WGS sequence"/>
</dbReference>
<protein>
    <submittedName>
        <fullName evidence="5">Macrolide glycosyltransferase</fullName>
    </submittedName>
</protein>
<name>W4V0I4_9FIRM</name>
<evidence type="ECO:0000259" key="4">
    <source>
        <dbReference type="Pfam" id="PF06722"/>
    </source>
</evidence>
<dbReference type="PANTHER" id="PTHR48043:SF145">
    <property type="entry name" value="FI06409P-RELATED"/>
    <property type="match status" value="1"/>
</dbReference>
<dbReference type="SUPFAM" id="SSF53756">
    <property type="entry name" value="UDP-Glycosyltransferase/glycogen phosphorylase"/>
    <property type="match status" value="1"/>
</dbReference>
<dbReference type="InterPro" id="IPR010610">
    <property type="entry name" value="EryCIII-like_C"/>
</dbReference>
<organism evidence="5 6">
    <name type="scientific">Acetivibrio straminisolvens JCM 21531</name>
    <dbReference type="NCBI Taxonomy" id="1294263"/>
    <lineage>
        <taxon>Bacteria</taxon>
        <taxon>Bacillati</taxon>
        <taxon>Bacillota</taxon>
        <taxon>Clostridia</taxon>
        <taxon>Eubacteriales</taxon>
        <taxon>Oscillospiraceae</taxon>
        <taxon>Acetivibrio</taxon>
    </lineage>
</organism>
<dbReference type="GO" id="GO:0008194">
    <property type="term" value="F:UDP-glycosyltransferase activity"/>
    <property type="evidence" value="ECO:0007669"/>
    <property type="project" value="InterPro"/>
</dbReference>
<dbReference type="InterPro" id="IPR002213">
    <property type="entry name" value="UDP_glucos_trans"/>
</dbReference>
<dbReference type="CDD" id="cd03784">
    <property type="entry name" value="GT1_Gtf-like"/>
    <property type="match status" value="1"/>
</dbReference>
<keyword evidence="3 5" id="KW-0808">Transferase</keyword>
<reference evidence="5" key="1">
    <citation type="journal article" date="2014" name="Genome Announc.">
        <title>Draft Genome Sequence of Clostridium straminisolvens Strain JCM 21531T, Isolated from a Cellulose-Degrading Bacterial Community.</title>
        <authorList>
            <person name="Yuki M."/>
            <person name="Oshima K."/>
            <person name="Suda W."/>
            <person name="Sakamoto M."/>
            <person name="Kitamura K."/>
            <person name="Iida T."/>
            <person name="Hattori M."/>
            <person name="Ohkuma M."/>
        </authorList>
    </citation>
    <scope>NUCLEOTIDE SEQUENCE [LARGE SCALE GENOMIC DNA]</scope>
    <source>
        <strain evidence="5">JCM 21531</strain>
    </source>
</reference>
<comment type="caution">
    <text evidence="5">The sequence shown here is derived from an EMBL/GenBank/DDBJ whole genome shotgun (WGS) entry which is preliminary data.</text>
</comment>
<evidence type="ECO:0000256" key="2">
    <source>
        <dbReference type="ARBA" id="ARBA00022676"/>
    </source>
</evidence>
<dbReference type="Gene3D" id="3.40.50.2000">
    <property type="entry name" value="Glycogen Phosphorylase B"/>
    <property type="match status" value="2"/>
</dbReference>
<dbReference type="InterPro" id="IPR006326">
    <property type="entry name" value="UDPGT_MGT-like"/>
</dbReference>
<feature type="domain" description="Erythromycin biosynthesis protein CIII-like C-terminal" evidence="4">
    <location>
        <begin position="253"/>
        <end position="376"/>
    </location>
</feature>
<dbReference type="FunFam" id="3.40.50.2000:FF:000072">
    <property type="entry name" value="Glycosyl transferase"/>
    <property type="match status" value="1"/>
</dbReference>
<accession>W4V0I4</accession>
<keyword evidence="2" id="KW-0328">Glycosyltransferase</keyword>
<evidence type="ECO:0000313" key="5">
    <source>
        <dbReference type="EMBL" id="GAE86736.1"/>
    </source>
</evidence>
<dbReference type="GO" id="GO:0016758">
    <property type="term" value="F:hexosyltransferase activity"/>
    <property type="evidence" value="ECO:0007669"/>
    <property type="project" value="InterPro"/>
</dbReference>
<gene>
    <name evidence="5" type="ORF">JCM21531_57</name>
</gene>
<dbReference type="InterPro" id="IPR050271">
    <property type="entry name" value="UDP-glycosyltransferase"/>
</dbReference>
<evidence type="ECO:0000313" key="6">
    <source>
        <dbReference type="Proteomes" id="UP000019109"/>
    </source>
</evidence>
<evidence type="ECO:0000256" key="1">
    <source>
        <dbReference type="ARBA" id="ARBA00009995"/>
    </source>
</evidence>
<dbReference type="PANTHER" id="PTHR48043">
    <property type="entry name" value="EG:EG0003.4 PROTEIN-RELATED"/>
    <property type="match status" value="1"/>
</dbReference>
<dbReference type="OrthoDB" id="6620093at2"/>
<dbReference type="AlphaFoldDB" id="W4V0I4"/>
<proteinExistence type="inferred from homology"/>
<dbReference type="STRING" id="1294263.JCM21531_57"/>
<evidence type="ECO:0000256" key="3">
    <source>
        <dbReference type="ARBA" id="ARBA00022679"/>
    </source>
</evidence>
<dbReference type="Pfam" id="PF06722">
    <property type="entry name" value="EryCIII-like_C"/>
    <property type="match status" value="1"/>
</dbReference>
<dbReference type="EMBL" id="BAVR01000001">
    <property type="protein sequence ID" value="GAE86736.1"/>
    <property type="molecule type" value="Genomic_DNA"/>
</dbReference>
<keyword evidence="6" id="KW-1185">Reference proteome</keyword>
<dbReference type="NCBIfam" id="TIGR01426">
    <property type="entry name" value="MGT"/>
    <property type="match status" value="1"/>
</dbReference>
<sequence>MSKVLFMNLPAHGHINPTIGLVKELIAKGEEVTYLTGEEFREKIEKTGAKFKSFKFYLDDKDDDEDNLRSDLPYEVREAIKMLQRVVKTCKSVFDAVFNDEEKYDYLIYDSMFIIGSEIGKSLSLPTICSHTTFVKAFEEPSNPGEMPLYMEEFRHIFDSIAELERTYGIKFPDIISGYPMAEGMLNLVYTSRYFHPDVKGIDDTYKFIGASIADRNEKVDFPFEKIEGKKTIYISLGTIFNDSVEFYESCFEAFKDMDVKVVLSIGNRIDTGVFSSIPDNFIVLPYVPQLEVLEKTDLFITHGGPNSVNEAVYNGVPMILVPQYADQFIVAQRVEELGAGIIIDKDKLNAGLLKQAATKIMSDESFRVSSKKIGDSLKEAGGIKRGADEILEFVQSCREE</sequence>